<dbReference type="InterPro" id="IPR015421">
    <property type="entry name" value="PyrdxlP-dep_Trfase_major"/>
</dbReference>
<dbReference type="PANTHER" id="PTHR43586:SF8">
    <property type="entry name" value="CYSTEINE DESULFURASE 1, CHLOROPLASTIC"/>
    <property type="match status" value="1"/>
</dbReference>
<evidence type="ECO:0000256" key="7">
    <source>
        <dbReference type="RuleBase" id="RU004504"/>
    </source>
</evidence>
<sequence>MLSSLENQLQKFRNSFPALSGNLIYFDSAATSLKPQVLIDTTVNFYSTAGTVHRSQYKEAQSLTDLYEETRTLIARFISAQQPENIIWTKGATESANLIAHSYFKDILTADDEIIVSESEHHANLIPWIMLAKTTGATLITLPLNENAIPCLDSFKKLINTKTKLLAITQMSNLTGAITPLQTFIEVAHRYDCKVVIDGSQGIVHSSIDVEALNIDFYFFSAHKLYGPTGVGVLYASPSVIDDMQPWQGGGKMLVHAKMEDYIAAEPPYCFEAGTPNIAGIIGFNAVLKWWQQWPLDGFEKHAISLATKTHHLLSELPLYKRISVPSSSILTFTLKGIHPSDLDMLLAEQNIAIRSGMHCAHPLNRTLGINGSIRASFAPFNTDKEVELFISAIKKAVSILR</sequence>
<dbReference type="RefSeq" id="WP_385876822.1">
    <property type="nucleotide sequence ID" value="NZ_JBHLXE010000071.1"/>
</dbReference>
<dbReference type="NCBIfam" id="TIGR03392">
    <property type="entry name" value="FeS_syn_CsdA"/>
    <property type="match status" value="1"/>
</dbReference>
<accession>A0ABV6C9S4</accession>
<keyword evidence="10" id="KW-1185">Reference proteome</keyword>
<evidence type="ECO:0000313" key="10">
    <source>
        <dbReference type="Proteomes" id="UP001589758"/>
    </source>
</evidence>
<dbReference type="InterPro" id="IPR015422">
    <property type="entry name" value="PyrdxlP-dep_Trfase_small"/>
</dbReference>
<protein>
    <recommendedName>
        <fullName evidence="3">cysteine desulfurase</fullName>
        <ecNumber evidence="3">2.8.1.7</ecNumber>
    </recommendedName>
</protein>
<dbReference type="InterPro" id="IPR015424">
    <property type="entry name" value="PyrdxlP-dep_Trfase"/>
</dbReference>
<reference evidence="9 10" key="1">
    <citation type="submission" date="2024-09" db="EMBL/GenBank/DDBJ databases">
        <authorList>
            <person name="Sun Q."/>
            <person name="Mori K."/>
        </authorList>
    </citation>
    <scope>NUCLEOTIDE SEQUENCE [LARGE SCALE GENOMIC DNA]</scope>
    <source>
        <strain evidence="9 10">CCM 8545</strain>
    </source>
</reference>
<dbReference type="GO" id="GO:0031071">
    <property type="term" value="F:cysteine desulfurase activity"/>
    <property type="evidence" value="ECO:0007669"/>
    <property type="project" value="UniProtKB-EC"/>
</dbReference>
<comment type="similarity">
    <text evidence="2">Belongs to the class-V pyridoxal-phosphate-dependent aminotransferase family. Csd subfamily.</text>
</comment>
<organism evidence="9 10">
    <name type="scientific">Thorsellia kenyensis</name>
    <dbReference type="NCBI Taxonomy" id="1549888"/>
    <lineage>
        <taxon>Bacteria</taxon>
        <taxon>Pseudomonadati</taxon>
        <taxon>Pseudomonadota</taxon>
        <taxon>Gammaproteobacteria</taxon>
        <taxon>Enterobacterales</taxon>
        <taxon>Thorselliaceae</taxon>
        <taxon>Thorsellia</taxon>
    </lineage>
</organism>
<gene>
    <name evidence="9" type="primary">csdA</name>
    <name evidence="9" type="ORF">ACFFIT_06410</name>
</gene>
<evidence type="ECO:0000256" key="4">
    <source>
        <dbReference type="ARBA" id="ARBA00022679"/>
    </source>
</evidence>
<comment type="catalytic activity">
    <reaction evidence="6">
        <text>(sulfur carrier)-H + L-cysteine = (sulfur carrier)-SH + L-alanine</text>
        <dbReference type="Rhea" id="RHEA:43892"/>
        <dbReference type="Rhea" id="RHEA-COMP:14737"/>
        <dbReference type="Rhea" id="RHEA-COMP:14739"/>
        <dbReference type="ChEBI" id="CHEBI:29917"/>
        <dbReference type="ChEBI" id="CHEBI:35235"/>
        <dbReference type="ChEBI" id="CHEBI:57972"/>
        <dbReference type="ChEBI" id="CHEBI:64428"/>
        <dbReference type="EC" id="2.8.1.7"/>
    </reaction>
</comment>
<evidence type="ECO:0000256" key="5">
    <source>
        <dbReference type="ARBA" id="ARBA00022898"/>
    </source>
</evidence>
<dbReference type="Proteomes" id="UP001589758">
    <property type="component" value="Unassembled WGS sequence"/>
</dbReference>
<evidence type="ECO:0000256" key="6">
    <source>
        <dbReference type="ARBA" id="ARBA00050776"/>
    </source>
</evidence>
<keyword evidence="4 9" id="KW-0808">Transferase</keyword>
<dbReference type="InterPro" id="IPR000192">
    <property type="entry name" value="Aminotrans_V_dom"/>
</dbReference>
<name>A0ABV6C9S4_9GAMM</name>
<evidence type="ECO:0000256" key="3">
    <source>
        <dbReference type="ARBA" id="ARBA00012239"/>
    </source>
</evidence>
<comment type="cofactor">
    <cofactor evidence="1 7">
        <name>pyridoxal 5'-phosphate</name>
        <dbReference type="ChEBI" id="CHEBI:597326"/>
    </cofactor>
</comment>
<dbReference type="InterPro" id="IPR020578">
    <property type="entry name" value="Aminotrans_V_PyrdxlP_BS"/>
</dbReference>
<dbReference type="EMBL" id="JBHLXE010000071">
    <property type="protein sequence ID" value="MFC0179718.1"/>
    <property type="molecule type" value="Genomic_DNA"/>
</dbReference>
<dbReference type="SUPFAM" id="SSF53383">
    <property type="entry name" value="PLP-dependent transferases"/>
    <property type="match status" value="1"/>
</dbReference>
<comment type="caution">
    <text evidence="9">The sequence shown here is derived from an EMBL/GenBank/DDBJ whole genome shotgun (WGS) entry which is preliminary data.</text>
</comment>
<dbReference type="InterPro" id="IPR022471">
    <property type="entry name" value="Cys_desulphurase_CdsA"/>
</dbReference>
<dbReference type="PANTHER" id="PTHR43586">
    <property type="entry name" value="CYSTEINE DESULFURASE"/>
    <property type="match status" value="1"/>
</dbReference>
<dbReference type="InterPro" id="IPR010970">
    <property type="entry name" value="Cys_dSase_SufS"/>
</dbReference>
<feature type="domain" description="Aminotransferase class V" evidence="8">
    <location>
        <begin position="24"/>
        <end position="390"/>
    </location>
</feature>
<dbReference type="PROSITE" id="PS00595">
    <property type="entry name" value="AA_TRANSFER_CLASS_5"/>
    <property type="match status" value="1"/>
</dbReference>
<evidence type="ECO:0000256" key="1">
    <source>
        <dbReference type="ARBA" id="ARBA00001933"/>
    </source>
</evidence>
<dbReference type="EC" id="2.8.1.7" evidence="3"/>
<evidence type="ECO:0000256" key="2">
    <source>
        <dbReference type="ARBA" id="ARBA00010447"/>
    </source>
</evidence>
<proteinExistence type="inferred from homology"/>
<keyword evidence="5" id="KW-0663">Pyridoxal phosphate</keyword>
<dbReference type="Pfam" id="PF00266">
    <property type="entry name" value="Aminotran_5"/>
    <property type="match status" value="1"/>
</dbReference>
<evidence type="ECO:0000313" key="9">
    <source>
        <dbReference type="EMBL" id="MFC0179718.1"/>
    </source>
</evidence>
<dbReference type="Gene3D" id="3.40.640.10">
    <property type="entry name" value="Type I PLP-dependent aspartate aminotransferase-like (Major domain)"/>
    <property type="match status" value="1"/>
</dbReference>
<dbReference type="CDD" id="cd06453">
    <property type="entry name" value="SufS_like"/>
    <property type="match status" value="1"/>
</dbReference>
<dbReference type="Gene3D" id="3.90.1150.10">
    <property type="entry name" value="Aspartate Aminotransferase, domain 1"/>
    <property type="match status" value="1"/>
</dbReference>
<evidence type="ECO:0000259" key="8">
    <source>
        <dbReference type="Pfam" id="PF00266"/>
    </source>
</evidence>